<evidence type="ECO:0000256" key="2">
    <source>
        <dbReference type="ARBA" id="ARBA00023002"/>
    </source>
</evidence>
<evidence type="ECO:0000256" key="3">
    <source>
        <dbReference type="ARBA" id="ARBA00023027"/>
    </source>
</evidence>
<dbReference type="InterPro" id="IPR036291">
    <property type="entry name" value="NAD(P)-bd_dom_sf"/>
</dbReference>
<dbReference type="AlphaFoldDB" id="A0A2T9YEW0"/>
<comment type="similarity">
    <text evidence="1 4">Belongs to the Glu/Leu/Phe/Val dehydrogenases family.</text>
</comment>
<gene>
    <name evidence="6" type="ORF">BB559_004418</name>
</gene>
<dbReference type="InterPro" id="IPR046346">
    <property type="entry name" value="Aminoacid_DH-like_N_sf"/>
</dbReference>
<dbReference type="SUPFAM" id="SSF53223">
    <property type="entry name" value="Aminoacid dehydrogenase-like, N-terminal domain"/>
    <property type="match status" value="1"/>
</dbReference>
<dbReference type="Pfam" id="PF23147">
    <property type="entry name" value="GDH2_N"/>
    <property type="match status" value="1"/>
</dbReference>
<organism evidence="6 7">
    <name type="scientific">Furculomyces boomerangus</name>
    <dbReference type="NCBI Taxonomy" id="61424"/>
    <lineage>
        <taxon>Eukaryota</taxon>
        <taxon>Fungi</taxon>
        <taxon>Fungi incertae sedis</taxon>
        <taxon>Zoopagomycota</taxon>
        <taxon>Kickxellomycotina</taxon>
        <taxon>Harpellomycetes</taxon>
        <taxon>Harpellales</taxon>
        <taxon>Harpellaceae</taxon>
        <taxon>Furculomyces</taxon>
    </lineage>
</organism>
<dbReference type="Pfam" id="PF00208">
    <property type="entry name" value="ELFV_dehydrog"/>
    <property type="match status" value="1"/>
</dbReference>
<dbReference type="InterPro" id="IPR055480">
    <property type="entry name" value="NAD-GDH_N"/>
</dbReference>
<evidence type="ECO:0000313" key="7">
    <source>
        <dbReference type="Proteomes" id="UP000245699"/>
    </source>
</evidence>
<accession>A0A2T9YEW0</accession>
<dbReference type="InterPro" id="IPR056365">
    <property type="entry name" value="NAD-GDH_2nd"/>
</dbReference>
<dbReference type="SUPFAM" id="SSF51735">
    <property type="entry name" value="NAD(P)-binding Rossmann-fold domains"/>
    <property type="match status" value="1"/>
</dbReference>
<dbReference type="GO" id="GO:0006538">
    <property type="term" value="P:L-glutamate catabolic process"/>
    <property type="evidence" value="ECO:0007669"/>
    <property type="project" value="UniProtKB-UniRule"/>
</dbReference>
<dbReference type="PIRSF" id="PIRSF000184">
    <property type="entry name" value="GDH_NAD"/>
    <property type="match status" value="1"/>
</dbReference>
<dbReference type="InterPro" id="IPR006096">
    <property type="entry name" value="Glu/Leu/Phe/Val/Trp_DH_C"/>
</dbReference>
<dbReference type="PANTHER" id="PTHR11606:SF24">
    <property type="entry name" value="NAD-SPECIFIC GLUTAMATE DEHYDROGENASE"/>
    <property type="match status" value="1"/>
</dbReference>
<sequence>MTTQIIPSDGYSQNIFHNKKEHMDKVIEIVTAQGYIPPNHINSEVEWFYTNLGIDDLYFSMEEPEIVAEHVVGLYAAEISAIASKKEKININFHRETPEASVFIHTSVPGISAIDGPHYEVKIDSDYLDISTPECAYRLESYRSSGTVSQKYKSSVRAYFINKCDFPVVNPTDEESRDITKVADKTFLAKATQETLEQYQSLMNKAIERAGPVISIIYNKATKEHRVLIGYRQGSTNGYFSGISDLYHYNGLYSKRKFVEQFSNGITIISLNFVPARKMTTDETILAVEHVGREASLLYCLPKTPLQNLFKKGELSVQETVYAFVCSIFAQHFLNRLGSEYTSLVSMLDGSSPETAELLSRIKKRLRQETFTKETIMDVIMSQSSLIKTLYKEFARVHHISHSSPGLKPSLSSQRFADLKPVSEEKIDVIIRSAVSNNNEYLVMKSFYEFNKNVLKTNFYQPTKVALSFRMSPDFLPDIEYPIKPFGIFLVIGAEFRGFHVRFQEIARGGIRIIHSRNSEAYTSNQRSLFDENYSLALTQHKKNKDIPEGGSKGTILLNFESQDKPFVAFEKYVDSILDLLLGGQTPGIKEKIVDLYDKPEILFFGPDEGTAGYMDWASKHAHHRGAHFWKAFTTGKSQSMGGIPHDKYAMTTNSVHQYVLGILKKLDIDETKITKFQTGGPDGDLGSNEILISKDKTTSVVDGSGVLHDPNGIDRSELTRLAKARKMISEFDISKLGQGGFRVLVEENNIKLPNGTIVTNGLDFRNNYHTNPLSAATLFVPCGGRPESIDVNNVSKLINSEGVPRFKYVVEGANLFFTQDARIRLENAGVHLIKDASSNKGGVTSSSLEVLAALAFSDEEHKELMCTQPDGSLPQFYQDYVKQVQQRIIQNANNEFECIWREYKRTNKPKCILTDEVSNAIVSMRSQLETTNLWENIPLRIQVLSDALPKFLLDNLGIEKIIARVPESYLKAIFGGYLASGFIYQYGTEPTQFSFFEYMAPIYTKIAKN</sequence>
<dbReference type="GO" id="GO:0004352">
    <property type="term" value="F:glutamate dehydrogenase (NAD+) activity"/>
    <property type="evidence" value="ECO:0007669"/>
    <property type="project" value="UniProtKB-UniRule"/>
</dbReference>
<comment type="function">
    <text evidence="4">NAD(+)-dependent glutamate dehydrogenase which degrades glutamate to ammonia and alpha-ketoglutarate.</text>
</comment>
<dbReference type="SMART" id="SM00839">
    <property type="entry name" value="ELFV_dehydrog"/>
    <property type="match status" value="1"/>
</dbReference>
<keyword evidence="7" id="KW-1185">Reference proteome</keyword>
<protein>
    <recommendedName>
        <fullName evidence="4">NAD-specific glutamate dehydrogenase</fullName>
        <ecNumber evidence="4">1.4.1.2</ecNumber>
    </recommendedName>
</protein>
<evidence type="ECO:0000313" key="6">
    <source>
        <dbReference type="EMBL" id="PVU90824.1"/>
    </source>
</evidence>
<dbReference type="EC" id="1.4.1.2" evidence="4"/>
<name>A0A2T9YEW0_9FUNG</name>
<dbReference type="EMBL" id="MBFT01000461">
    <property type="protein sequence ID" value="PVU90824.1"/>
    <property type="molecule type" value="Genomic_DNA"/>
</dbReference>
<keyword evidence="2 4" id="KW-0560">Oxidoreductase</keyword>
<dbReference type="OrthoDB" id="184415at2759"/>
<keyword evidence="3 4" id="KW-0520">NAD</keyword>
<evidence type="ECO:0000256" key="4">
    <source>
        <dbReference type="PIRNR" id="PIRNR000184"/>
    </source>
</evidence>
<comment type="catalytic activity">
    <reaction evidence="4">
        <text>L-glutamate + NAD(+) + H2O = 2-oxoglutarate + NH4(+) + NADH + H(+)</text>
        <dbReference type="Rhea" id="RHEA:15133"/>
        <dbReference type="ChEBI" id="CHEBI:15377"/>
        <dbReference type="ChEBI" id="CHEBI:15378"/>
        <dbReference type="ChEBI" id="CHEBI:16810"/>
        <dbReference type="ChEBI" id="CHEBI:28938"/>
        <dbReference type="ChEBI" id="CHEBI:29985"/>
        <dbReference type="ChEBI" id="CHEBI:57540"/>
        <dbReference type="ChEBI" id="CHEBI:57945"/>
        <dbReference type="EC" id="1.4.1.2"/>
    </reaction>
</comment>
<feature type="domain" description="Glutamate/phenylalanine/leucine/valine/L-tryptophan dehydrogenase C-terminal" evidence="5">
    <location>
        <begin position="643"/>
        <end position="908"/>
    </location>
</feature>
<dbReference type="InterPro" id="IPR016210">
    <property type="entry name" value="NAD-GDH_euk"/>
</dbReference>
<dbReference type="Gene3D" id="3.40.50.720">
    <property type="entry name" value="NAD(P)-binding Rossmann-like Domain"/>
    <property type="match status" value="1"/>
</dbReference>
<dbReference type="STRING" id="61424.A0A2T9YEW0"/>
<dbReference type="PANTHER" id="PTHR11606">
    <property type="entry name" value="GLUTAMATE DEHYDROGENASE"/>
    <property type="match status" value="1"/>
</dbReference>
<dbReference type="Pfam" id="PF23152">
    <property type="entry name" value="GDH_2nd"/>
    <property type="match status" value="1"/>
</dbReference>
<evidence type="ECO:0000259" key="5">
    <source>
        <dbReference type="SMART" id="SM00839"/>
    </source>
</evidence>
<evidence type="ECO:0000256" key="1">
    <source>
        <dbReference type="ARBA" id="ARBA00006382"/>
    </source>
</evidence>
<dbReference type="GO" id="GO:0005739">
    <property type="term" value="C:mitochondrion"/>
    <property type="evidence" value="ECO:0007669"/>
    <property type="project" value="UniProtKB-UniRule"/>
</dbReference>
<reference evidence="6 7" key="1">
    <citation type="journal article" date="2018" name="MBio">
        <title>Comparative Genomics Reveals the Core Gene Toolbox for the Fungus-Insect Symbiosis.</title>
        <authorList>
            <person name="Wang Y."/>
            <person name="Stata M."/>
            <person name="Wang W."/>
            <person name="Stajich J.E."/>
            <person name="White M.M."/>
            <person name="Moncalvo J.M."/>
        </authorList>
    </citation>
    <scope>NUCLEOTIDE SEQUENCE [LARGE SCALE GENOMIC DNA]</scope>
    <source>
        <strain evidence="6 7">AUS-77-4</strain>
    </source>
</reference>
<comment type="caution">
    <text evidence="6">The sequence shown here is derived from an EMBL/GenBank/DDBJ whole genome shotgun (WGS) entry which is preliminary data.</text>
</comment>
<proteinExistence type="inferred from homology"/>
<dbReference type="Proteomes" id="UP000245699">
    <property type="component" value="Unassembled WGS sequence"/>
</dbReference>